<dbReference type="InterPro" id="IPR023095">
    <property type="entry name" value="Ade_MeTrfase_dom_2"/>
</dbReference>
<keyword evidence="4 8" id="KW-0808">Transferase</keyword>
<comment type="catalytic activity">
    <reaction evidence="6 8">
        <text>a 2'-deoxyadenosine in DNA + S-adenosyl-L-methionine = an N(6)-methyl-2'-deoxyadenosine in DNA + S-adenosyl-L-homocysteine + H(+)</text>
        <dbReference type="Rhea" id="RHEA:15197"/>
        <dbReference type="Rhea" id="RHEA-COMP:12418"/>
        <dbReference type="Rhea" id="RHEA-COMP:12419"/>
        <dbReference type="ChEBI" id="CHEBI:15378"/>
        <dbReference type="ChEBI" id="CHEBI:57856"/>
        <dbReference type="ChEBI" id="CHEBI:59789"/>
        <dbReference type="ChEBI" id="CHEBI:90615"/>
        <dbReference type="ChEBI" id="CHEBI:90616"/>
        <dbReference type="EC" id="2.1.1.72"/>
    </reaction>
</comment>
<dbReference type="Gene3D" id="3.40.50.150">
    <property type="entry name" value="Vaccinia Virus protein VP39"/>
    <property type="match status" value="1"/>
</dbReference>
<organism evidence="9 10">
    <name type="scientific">Moorella mulderi DSM 14980</name>
    <dbReference type="NCBI Taxonomy" id="1122241"/>
    <lineage>
        <taxon>Bacteria</taxon>
        <taxon>Bacillati</taxon>
        <taxon>Bacillota</taxon>
        <taxon>Clostridia</taxon>
        <taxon>Neomoorellales</taxon>
        <taxon>Neomoorellaceae</taxon>
        <taxon>Neomoorella</taxon>
    </lineage>
</organism>
<dbReference type="NCBIfam" id="TIGR00571">
    <property type="entry name" value="dam"/>
    <property type="match status" value="1"/>
</dbReference>
<feature type="binding site" evidence="7">
    <location>
        <position position="21"/>
    </location>
    <ligand>
        <name>S-adenosyl-L-methionine</name>
        <dbReference type="ChEBI" id="CHEBI:59789"/>
    </ligand>
</feature>
<feature type="binding site" evidence="7">
    <location>
        <position position="191"/>
    </location>
    <ligand>
        <name>S-adenosyl-L-methionine</name>
        <dbReference type="ChEBI" id="CHEBI:59789"/>
    </ligand>
</feature>
<accession>A0A151AXR6</accession>
<evidence type="ECO:0000313" key="10">
    <source>
        <dbReference type="Proteomes" id="UP000075670"/>
    </source>
</evidence>
<dbReference type="InterPro" id="IPR012263">
    <property type="entry name" value="M_m6A_EcoRV"/>
</dbReference>
<dbReference type="GO" id="GO:0043565">
    <property type="term" value="F:sequence-specific DNA binding"/>
    <property type="evidence" value="ECO:0007669"/>
    <property type="project" value="TreeGrafter"/>
</dbReference>
<protein>
    <recommendedName>
        <fullName evidence="2 8">Site-specific DNA-methyltransferase (adenine-specific)</fullName>
        <ecNumber evidence="2 8">2.1.1.72</ecNumber>
    </recommendedName>
</protein>
<name>A0A151AXR6_9FIRM</name>
<dbReference type="PIRSF" id="PIRSF000398">
    <property type="entry name" value="M_m6A_EcoRV"/>
    <property type="match status" value="1"/>
</dbReference>
<dbReference type="PRINTS" id="PR00505">
    <property type="entry name" value="D12N6MTFRASE"/>
</dbReference>
<proteinExistence type="inferred from homology"/>
<dbReference type="GO" id="GO:0009007">
    <property type="term" value="F:site-specific DNA-methyltransferase (adenine-specific) activity"/>
    <property type="evidence" value="ECO:0007669"/>
    <property type="project" value="UniProtKB-UniRule"/>
</dbReference>
<comment type="similarity">
    <text evidence="1 8">Belongs to the N(4)/N(6)-methyltransferase family.</text>
</comment>
<dbReference type="REBASE" id="151154">
    <property type="entry name" value="M.Mmu14980ORF17720P"/>
</dbReference>
<evidence type="ECO:0000313" key="9">
    <source>
        <dbReference type="EMBL" id="KYH32197.1"/>
    </source>
</evidence>
<evidence type="ECO:0000256" key="1">
    <source>
        <dbReference type="ARBA" id="ARBA00006594"/>
    </source>
</evidence>
<dbReference type="PATRIC" id="fig|1122241.3.peg.1872"/>
<dbReference type="PANTHER" id="PTHR30481">
    <property type="entry name" value="DNA ADENINE METHYLASE"/>
    <property type="match status" value="1"/>
</dbReference>
<keyword evidence="10" id="KW-1185">Reference proteome</keyword>
<reference evidence="9 10" key="1">
    <citation type="submission" date="2016-02" db="EMBL/GenBank/DDBJ databases">
        <title>Genome sequence of Moorella mulderi DSM 14980.</title>
        <authorList>
            <person name="Poehlein A."/>
            <person name="Daniel R."/>
        </authorList>
    </citation>
    <scope>NUCLEOTIDE SEQUENCE [LARGE SCALE GENOMIC DNA]</scope>
    <source>
        <strain evidence="9 10">DSM 14980</strain>
    </source>
</reference>
<dbReference type="RefSeq" id="WP_062284123.1">
    <property type="nucleotide sequence ID" value="NZ_LTBC01000005.1"/>
</dbReference>
<dbReference type="InterPro" id="IPR012327">
    <property type="entry name" value="MeTrfase_D12"/>
</dbReference>
<keyword evidence="5 8" id="KW-0949">S-adenosyl-L-methionine</keyword>
<evidence type="ECO:0000256" key="4">
    <source>
        <dbReference type="ARBA" id="ARBA00022679"/>
    </source>
</evidence>
<dbReference type="SUPFAM" id="SSF53335">
    <property type="entry name" value="S-adenosyl-L-methionine-dependent methyltransferases"/>
    <property type="match status" value="1"/>
</dbReference>
<dbReference type="InterPro" id="IPR029063">
    <property type="entry name" value="SAM-dependent_MTases_sf"/>
</dbReference>
<evidence type="ECO:0000256" key="2">
    <source>
        <dbReference type="ARBA" id="ARBA00011900"/>
    </source>
</evidence>
<evidence type="ECO:0000256" key="8">
    <source>
        <dbReference type="RuleBase" id="RU361257"/>
    </source>
</evidence>
<evidence type="ECO:0000256" key="3">
    <source>
        <dbReference type="ARBA" id="ARBA00022603"/>
    </source>
</evidence>
<dbReference type="OrthoDB" id="9805629at2"/>
<dbReference type="EMBL" id="LTBC01000005">
    <property type="protein sequence ID" value="KYH32197.1"/>
    <property type="molecule type" value="Genomic_DNA"/>
</dbReference>
<dbReference type="EC" id="2.1.1.72" evidence="2 8"/>
<dbReference type="PROSITE" id="PS00092">
    <property type="entry name" value="N6_MTASE"/>
    <property type="match status" value="1"/>
</dbReference>
<evidence type="ECO:0000256" key="6">
    <source>
        <dbReference type="ARBA" id="ARBA00047942"/>
    </source>
</evidence>
<keyword evidence="3 8" id="KW-0489">Methyltransferase</keyword>
<sequence>MLDKSSSLWVRELRPKPPVKWAGGKAQLISQFEPLFPKKEYSHYIEPFLGGGAVFFHLLPPSAILIDSNEELINFYLVVRDNLEELLSDLKKHKNTPEYYYSIRALDPRYLSPVERASRFLYLNKTGYNGLWRVNSQGKHNVPFGRYKNPKIVDEPNLRLVTEALRNAQVICDDFSRVLDFAQRGAFVYLDPPYYPLSDTANFTGYTSDAFGPEDQKRLAGVFRELDRRGCLVMLSNSDTPFIRELYSGYDIQVVYARRAINCRPKRRGPITELVIRNYR</sequence>
<evidence type="ECO:0000256" key="5">
    <source>
        <dbReference type="ARBA" id="ARBA00022691"/>
    </source>
</evidence>
<comment type="caution">
    <text evidence="9">The sequence shown here is derived from an EMBL/GenBank/DDBJ whole genome shotgun (WGS) entry which is preliminary data.</text>
</comment>
<dbReference type="Pfam" id="PF02086">
    <property type="entry name" value="MethyltransfD12"/>
    <property type="match status" value="1"/>
</dbReference>
<dbReference type="GO" id="GO:1904047">
    <property type="term" value="F:S-adenosyl-L-methionine binding"/>
    <property type="evidence" value="ECO:0007669"/>
    <property type="project" value="TreeGrafter"/>
</dbReference>
<feature type="binding site" evidence="7">
    <location>
        <position position="25"/>
    </location>
    <ligand>
        <name>S-adenosyl-L-methionine</name>
        <dbReference type="ChEBI" id="CHEBI:59789"/>
    </ligand>
</feature>
<dbReference type="GO" id="GO:0009307">
    <property type="term" value="P:DNA restriction-modification system"/>
    <property type="evidence" value="ECO:0007669"/>
    <property type="project" value="InterPro"/>
</dbReference>
<gene>
    <name evidence="9" type="primary">dpnM_1</name>
    <name evidence="9" type="ORF">MOMUL_17720</name>
</gene>
<dbReference type="Gene3D" id="1.10.1020.10">
    <property type="entry name" value="Adenine-specific Methyltransferase, Domain 2"/>
    <property type="match status" value="1"/>
</dbReference>
<dbReference type="InterPro" id="IPR002052">
    <property type="entry name" value="DNA_methylase_N6_adenine_CS"/>
</dbReference>
<dbReference type="GO" id="GO:0032259">
    <property type="term" value="P:methylation"/>
    <property type="evidence" value="ECO:0007669"/>
    <property type="project" value="UniProtKB-KW"/>
</dbReference>
<dbReference type="AlphaFoldDB" id="A0A151AXR6"/>
<feature type="binding site" evidence="7">
    <location>
        <position position="67"/>
    </location>
    <ligand>
        <name>S-adenosyl-L-methionine</name>
        <dbReference type="ChEBI" id="CHEBI:59789"/>
    </ligand>
</feature>
<dbReference type="Proteomes" id="UP000075670">
    <property type="component" value="Unassembled WGS sequence"/>
</dbReference>
<dbReference type="PANTHER" id="PTHR30481:SF3">
    <property type="entry name" value="DNA ADENINE METHYLASE"/>
    <property type="match status" value="1"/>
</dbReference>
<evidence type="ECO:0000256" key="7">
    <source>
        <dbReference type="PIRSR" id="PIRSR000398-1"/>
    </source>
</evidence>
<dbReference type="GO" id="GO:0006298">
    <property type="term" value="P:mismatch repair"/>
    <property type="evidence" value="ECO:0007669"/>
    <property type="project" value="TreeGrafter"/>
</dbReference>